<feature type="compositionally biased region" description="Low complexity" evidence="1">
    <location>
        <begin position="1"/>
        <end position="14"/>
    </location>
</feature>
<dbReference type="EMBL" id="KK914314">
    <property type="protein sequence ID" value="KDP42045.1"/>
    <property type="molecule type" value="Genomic_DNA"/>
</dbReference>
<accession>A0A067LC22</accession>
<proteinExistence type="predicted"/>
<reference evidence="2 3" key="1">
    <citation type="journal article" date="2014" name="PLoS ONE">
        <title>Global Analysis of Gene Expression Profiles in Physic Nut (Jatropha curcas L.) Seedlings Exposed to Salt Stress.</title>
        <authorList>
            <person name="Zhang L."/>
            <person name="Zhang C."/>
            <person name="Wu P."/>
            <person name="Chen Y."/>
            <person name="Li M."/>
            <person name="Jiang H."/>
            <person name="Wu G."/>
        </authorList>
    </citation>
    <scope>NUCLEOTIDE SEQUENCE [LARGE SCALE GENOMIC DNA]</scope>
    <source>
        <strain evidence="3">cv. GZQX0401</strain>
        <tissue evidence="2">Young leaves</tissue>
    </source>
</reference>
<sequence length="79" mass="8202">MARGRAFNSNASGSGSHGGRGQGRSTYGRGGTIPPSSSSTSGVCLASHAAITSFCSFLFYPTFWTSRVFTSFTVTYCTG</sequence>
<evidence type="ECO:0000313" key="3">
    <source>
        <dbReference type="Proteomes" id="UP000027138"/>
    </source>
</evidence>
<dbReference type="Proteomes" id="UP000027138">
    <property type="component" value="Unassembled WGS sequence"/>
</dbReference>
<name>A0A067LC22_JATCU</name>
<feature type="region of interest" description="Disordered" evidence="1">
    <location>
        <begin position="1"/>
        <end position="42"/>
    </location>
</feature>
<keyword evidence="3" id="KW-1185">Reference proteome</keyword>
<organism evidence="2 3">
    <name type="scientific">Jatropha curcas</name>
    <name type="common">Barbados nut</name>
    <dbReference type="NCBI Taxonomy" id="180498"/>
    <lineage>
        <taxon>Eukaryota</taxon>
        <taxon>Viridiplantae</taxon>
        <taxon>Streptophyta</taxon>
        <taxon>Embryophyta</taxon>
        <taxon>Tracheophyta</taxon>
        <taxon>Spermatophyta</taxon>
        <taxon>Magnoliopsida</taxon>
        <taxon>eudicotyledons</taxon>
        <taxon>Gunneridae</taxon>
        <taxon>Pentapetalae</taxon>
        <taxon>rosids</taxon>
        <taxon>fabids</taxon>
        <taxon>Malpighiales</taxon>
        <taxon>Euphorbiaceae</taxon>
        <taxon>Crotonoideae</taxon>
        <taxon>Jatropheae</taxon>
        <taxon>Jatropha</taxon>
    </lineage>
</organism>
<dbReference type="AlphaFoldDB" id="A0A067LC22"/>
<protein>
    <submittedName>
        <fullName evidence="2">Uncharacterized protein</fullName>
    </submittedName>
</protein>
<gene>
    <name evidence="2" type="ORF">JCGZ_03534</name>
</gene>
<evidence type="ECO:0000256" key="1">
    <source>
        <dbReference type="SAM" id="MobiDB-lite"/>
    </source>
</evidence>
<feature type="compositionally biased region" description="Low complexity" evidence="1">
    <location>
        <begin position="32"/>
        <end position="42"/>
    </location>
</feature>
<evidence type="ECO:0000313" key="2">
    <source>
        <dbReference type="EMBL" id="KDP42045.1"/>
    </source>
</evidence>